<reference evidence="1" key="1">
    <citation type="submission" date="2022-08" db="EMBL/GenBank/DDBJ databases">
        <title>Genome Sequence of Lecanicillium fungicola.</title>
        <authorList>
            <person name="Buettner E."/>
        </authorList>
    </citation>
    <scope>NUCLEOTIDE SEQUENCE</scope>
    <source>
        <strain evidence="1">Babe33</strain>
    </source>
</reference>
<dbReference type="EMBL" id="JANJQO010001693">
    <property type="protein sequence ID" value="KAJ2969673.1"/>
    <property type="molecule type" value="Genomic_DNA"/>
</dbReference>
<evidence type="ECO:0000313" key="1">
    <source>
        <dbReference type="EMBL" id="KAJ2969673.1"/>
    </source>
</evidence>
<dbReference type="Proteomes" id="UP001143910">
    <property type="component" value="Unassembled WGS sequence"/>
</dbReference>
<accession>A0ACC1MSH6</accession>
<comment type="caution">
    <text evidence="1">The sequence shown here is derived from an EMBL/GenBank/DDBJ whole genome shotgun (WGS) entry which is preliminary data.</text>
</comment>
<proteinExistence type="predicted"/>
<keyword evidence="2" id="KW-1185">Reference proteome</keyword>
<evidence type="ECO:0000313" key="2">
    <source>
        <dbReference type="Proteomes" id="UP001143910"/>
    </source>
</evidence>
<name>A0ACC1MSH6_9HYPO</name>
<protein>
    <submittedName>
        <fullName evidence="1">Uncharacterized protein</fullName>
    </submittedName>
</protein>
<sequence>MSGHLDGASACFKPDELLIFSDADGTMGDHQVIDVLNSLPNSYHSLPDFQPYLDLKAMRQDGSAKTNPELLKTIDGWKIDKFKFLPATEQAWLRKPDRDFYVFYESDTFPSASVSDNPSLLADQLCISSYVFWDSIFQFLKTLDPEVPLYLGSATPGQRDDVGYGTHFANGGPGYVLSRGAMKKLLHRETDRIGRFIGPNFHDKWREEVARERCGDSILGMVLWKSGIEMQSLYPMFTQHVFHTLPFDLMRWCSPIFTFHKPVPDQMHNVSRFEYGIRSHDHPIRYRDVWEFYRPGTEAMRDNWRNNDVLCRKISESSGITSREKCESHCRSLPNCLQWTWRGSPKRECYVGEDIIYYGERQDDSTSGWIVDRVRQWVQDHECKNTDWHGASLKRQYIPG</sequence>
<organism evidence="1 2">
    <name type="scientific">Zarea fungicola</name>
    <dbReference type="NCBI Taxonomy" id="93591"/>
    <lineage>
        <taxon>Eukaryota</taxon>
        <taxon>Fungi</taxon>
        <taxon>Dikarya</taxon>
        <taxon>Ascomycota</taxon>
        <taxon>Pezizomycotina</taxon>
        <taxon>Sordariomycetes</taxon>
        <taxon>Hypocreomycetidae</taxon>
        <taxon>Hypocreales</taxon>
        <taxon>Cordycipitaceae</taxon>
        <taxon>Zarea</taxon>
    </lineage>
</organism>
<gene>
    <name evidence="1" type="ORF">NQ176_g8542</name>
</gene>